<gene>
    <name evidence="2" type="ORF">GOP47_0013169</name>
</gene>
<dbReference type="Proteomes" id="UP000886520">
    <property type="component" value="Chromosome 13"/>
</dbReference>
<comment type="caution">
    <text evidence="2">The sequence shown here is derived from an EMBL/GenBank/DDBJ whole genome shotgun (WGS) entry which is preliminary data.</text>
</comment>
<keyword evidence="3" id="KW-1185">Reference proteome</keyword>
<accession>A0A9D4UN05</accession>
<reference evidence="2" key="1">
    <citation type="submission" date="2021-01" db="EMBL/GenBank/DDBJ databases">
        <title>Adiantum capillus-veneris genome.</title>
        <authorList>
            <person name="Fang Y."/>
            <person name="Liao Q."/>
        </authorList>
    </citation>
    <scope>NUCLEOTIDE SEQUENCE</scope>
    <source>
        <strain evidence="2">H3</strain>
        <tissue evidence="2">Leaf</tissue>
    </source>
</reference>
<evidence type="ECO:0000256" key="1">
    <source>
        <dbReference type="SAM" id="MobiDB-lite"/>
    </source>
</evidence>
<feature type="region of interest" description="Disordered" evidence="1">
    <location>
        <begin position="23"/>
        <end position="48"/>
    </location>
</feature>
<evidence type="ECO:0000313" key="2">
    <source>
        <dbReference type="EMBL" id="KAI5070918.1"/>
    </source>
</evidence>
<name>A0A9D4UN05_ADICA</name>
<protein>
    <submittedName>
        <fullName evidence="2">Uncharacterized protein</fullName>
    </submittedName>
</protein>
<dbReference type="Pfam" id="PF14223">
    <property type="entry name" value="Retrotran_gag_2"/>
    <property type="match status" value="1"/>
</dbReference>
<sequence>MAKNVLVGKGLWDYVSGDEVRPGSIAPATPGRGATVGVGPSQVTPEQKRWDTKDAQAMAVIALTIKRTITPYIRSCRTSEDAWNTLQAMFGERNAARIEFLKKQLDKIQMDEGDDIVEHLTKIRDLKEQLLSIDEVIPEKDLVSKTLNSLPPSYLTFQTSLTLSLRANPDPLHFEELVALLL</sequence>
<evidence type="ECO:0000313" key="3">
    <source>
        <dbReference type="Proteomes" id="UP000886520"/>
    </source>
</evidence>
<proteinExistence type="predicted"/>
<dbReference type="AlphaFoldDB" id="A0A9D4UN05"/>
<dbReference type="EMBL" id="JABFUD020000013">
    <property type="protein sequence ID" value="KAI5070918.1"/>
    <property type="molecule type" value="Genomic_DNA"/>
</dbReference>
<dbReference type="PANTHER" id="PTHR47481:SF14">
    <property type="entry name" value="RETROTRANSPOSON COPIA-LIKE N-TERMINAL DOMAIN-CONTAINING PROTEIN"/>
    <property type="match status" value="1"/>
</dbReference>
<dbReference type="OrthoDB" id="8042871at2759"/>
<dbReference type="PANTHER" id="PTHR47481">
    <property type="match status" value="1"/>
</dbReference>
<organism evidence="2 3">
    <name type="scientific">Adiantum capillus-veneris</name>
    <name type="common">Maidenhair fern</name>
    <dbReference type="NCBI Taxonomy" id="13818"/>
    <lineage>
        <taxon>Eukaryota</taxon>
        <taxon>Viridiplantae</taxon>
        <taxon>Streptophyta</taxon>
        <taxon>Embryophyta</taxon>
        <taxon>Tracheophyta</taxon>
        <taxon>Polypodiopsida</taxon>
        <taxon>Polypodiidae</taxon>
        <taxon>Polypodiales</taxon>
        <taxon>Pteridineae</taxon>
        <taxon>Pteridaceae</taxon>
        <taxon>Vittarioideae</taxon>
        <taxon>Adiantum</taxon>
    </lineage>
</organism>